<comment type="subunit">
    <text evidence="15">Monomer and homodimer. Part of the essential Sec protein translocation apparatus which comprises SecA, SecYEG and auxiliary proteins SecDF-YajC and YidC.</text>
</comment>
<dbReference type="GO" id="GO:0017038">
    <property type="term" value="P:protein import"/>
    <property type="evidence" value="ECO:0007669"/>
    <property type="project" value="InterPro"/>
</dbReference>
<dbReference type="GO" id="GO:0005829">
    <property type="term" value="C:cytosol"/>
    <property type="evidence" value="ECO:0007669"/>
    <property type="project" value="TreeGrafter"/>
</dbReference>
<evidence type="ECO:0000256" key="12">
    <source>
        <dbReference type="ARBA" id="ARBA00022967"/>
    </source>
</evidence>
<dbReference type="SMART" id="SM00958">
    <property type="entry name" value="SecA_PP_bind"/>
    <property type="match status" value="1"/>
</dbReference>
<evidence type="ECO:0000256" key="16">
    <source>
        <dbReference type="RuleBase" id="RU003874"/>
    </source>
</evidence>
<keyword evidence="6" id="KW-0997">Cell inner membrane</keyword>
<keyword evidence="11 15" id="KW-0653">Protein transport</keyword>
<dbReference type="InterPro" id="IPR011116">
    <property type="entry name" value="SecA_Wing/Scaffold"/>
</dbReference>
<comment type="catalytic activity">
    <reaction evidence="15">
        <text>ATP + H2O + cellular proteinSide 1 = ADP + phosphate + cellular proteinSide 2.</text>
        <dbReference type="EC" id="7.4.2.8"/>
    </reaction>
</comment>
<dbReference type="RefSeq" id="WP_113290700.1">
    <property type="nucleotide sequence ID" value="NZ_QNTQ01000023.1"/>
</dbReference>
<dbReference type="InterPro" id="IPR014001">
    <property type="entry name" value="Helicase_ATP-bd"/>
</dbReference>
<evidence type="ECO:0000256" key="8">
    <source>
        <dbReference type="ARBA" id="ARBA00022741"/>
    </source>
</evidence>
<evidence type="ECO:0000256" key="5">
    <source>
        <dbReference type="ARBA" id="ARBA00022490"/>
    </source>
</evidence>
<evidence type="ECO:0000259" key="20">
    <source>
        <dbReference type="PROSITE" id="PS51196"/>
    </source>
</evidence>
<evidence type="ECO:0000256" key="17">
    <source>
        <dbReference type="SAM" id="MobiDB-lite"/>
    </source>
</evidence>
<evidence type="ECO:0000256" key="7">
    <source>
        <dbReference type="ARBA" id="ARBA00022723"/>
    </source>
</evidence>
<dbReference type="GO" id="GO:0046872">
    <property type="term" value="F:metal ion binding"/>
    <property type="evidence" value="ECO:0007669"/>
    <property type="project" value="UniProtKB-KW"/>
</dbReference>
<keyword evidence="14 15" id="KW-0472">Membrane</keyword>
<dbReference type="Gene3D" id="3.90.1440.10">
    <property type="entry name" value="SecA, preprotein cross-linking domain"/>
    <property type="match status" value="1"/>
</dbReference>
<comment type="caution">
    <text evidence="21">The sequence shown here is derived from an EMBL/GenBank/DDBJ whole genome shotgun (WGS) entry which is preliminary data.</text>
</comment>
<evidence type="ECO:0000256" key="9">
    <source>
        <dbReference type="ARBA" id="ARBA00022833"/>
    </source>
</evidence>
<gene>
    <name evidence="15" type="primary">secA</name>
    <name evidence="21" type="ORF">DRV85_17125</name>
</gene>
<dbReference type="PANTHER" id="PTHR30612">
    <property type="entry name" value="SECA INNER MEMBRANE COMPONENT OF SEC PROTEIN SECRETION SYSTEM"/>
    <property type="match status" value="1"/>
</dbReference>
<feature type="binding site" evidence="15">
    <location>
        <position position="88"/>
    </location>
    <ligand>
        <name>ATP</name>
        <dbReference type="ChEBI" id="CHEBI:30616"/>
    </ligand>
</feature>
<dbReference type="CDD" id="cd17928">
    <property type="entry name" value="DEXDc_SecA"/>
    <property type="match status" value="1"/>
</dbReference>
<evidence type="ECO:0000256" key="6">
    <source>
        <dbReference type="ARBA" id="ARBA00022519"/>
    </source>
</evidence>
<evidence type="ECO:0000256" key="13">
    <source>
        <dbReference type="ARBA" id="ARBA00023010"/>
    </source>
</evidence>
<feature type="binding site" evidence="15">
    <location>
        <position position="501"/>
    </location>
    <ligand>
        <name>ATP</name>
        <dbReference type="ChEBI" id="CHEBI:30616"/>
    </ligand>
</feature>
<feature type="binding site" evidence="15">
    <location>
        <begin position="106"/>
        <end position="110"/>
    </location>
    <ligand>
        <name>ATP</name>
        <dbReference type="ChEBI" id="CHEBI:30616"/>
    </ligand>
</feature>
<dbReference type="Pfam" id="PF21090">
    <property type="entry name" value="P-loop_SecA"/>
    <property type="match status" value="1"/>
</dbReference>
<evidence type="ECO:0000313" key="22">
    <source>
        <dbReference type="Proteomes" id="UP000253370"/>
    </source>
</evidence>
<dbReference type="GO" id="GO:0008564">
    <property type="term" value="F:protein-exporting ATPase activity"/>
    <property type="evidence" value="ECO:0007669"/>
    <property type="project" value="UniProtKB-EC"/>
</dbReference>
<dbReference type="PANTHER" id="PTHR30612:SF0">
    <property type="entry name" value="CHLOROPLAST PROTEIN-TRANSPORTING ATPASE"/>
    <property type="match status" value="1"/>
</dbReference>
<keyword evidence="3 15" id="KW-0813">Transport</keyword>
<feature type="domain" description="Helicase C-terminal" evidence="19">
    <location>
        <begin position="419"/>
        <end position="621"/>
    </location>
</feature>
<dbReference type="InterPro" id="IPR036266">
    <property type="entry name" value="SecA_Wing/Scaffold_sf"/>
</dbReference>
<dbReference type="FunFam" id="3.90.1440.10:FF:000001">
    <property type="entry name" value="Preprotein translocase subunit SecA"/>
    <property type="match status" value="1"/>
</dbReference>
<dbReference type="InterPro" id="IPR004027">
    <property type="entry name" value="SEC_C_motif"/>
</dbReference>
<dbReference type="PROSITE" id="PS51192">
    <property type="entry name" value="HELICASE_ATP_BIND_1"/>
    <property type="match status" value="1"/>
</dbReference>
<dbReference type="EC" id="7.4.2.8" evidence="15"/>
<keyword evidence="12 15" id="KW-1278">Translocase</keyword>
<dbReference type="EMBL" id="QNTQ01000023">
    <property type="protein sequence ID" value="RBI83007.1"/>
    <property type="molecule type" value="Genomic_DNA"/>
</dbReference>
<protein>
    <recommendedName>
        <fullName evidence="15 16">Protein translocase subunit SecA</fullName>
        <ecNumber evidence="15">7.4.2.8</ecNumber>
    </recommendedName>
</protein>
<sequence>MGIGRIAKKIFGTPNDRKIKATRPLIEKINALEPEYQALSDEGLIAKTAEFKERIAGGERLDDVLPEAFANCREAARRALGLRPFDVQLMGGIFLHQGNISEMKTGEGKTLVATLPAYLNALTGKGVHIVTVNDYLARRDAEWMGKVYAALGLTTGVVVPQQPEDEKRAAYQADVTYATNNELGFDYLRDNMKSSLEEMYQRGHHYAIVDEVDSILIDEARTPLIISGPSQDRSELYRDVDRLIPELAEEHYSIDEKTRNVTFTDEGNEVLEEMLHARGLLPEGQSLYDPESTTVVHHVNQGLRAHKMFQKDKDYIVRDGQVVLIDEFTGRMMIGRRLSDGLHQAIEAKEGCDIQPENVTLASITFQNYFRLYEKLAGMTGTATTEAEEFAEIYGLGVVEVPTNKPIARLDEDDQVYRTAREKYEAIVEEIRKAHEKGQPVLVGTTSIEKSEALSSLLEKEGVPHNVLNARQHEKEAKIVADAGRLGAVTIATNMAGRGTDIQLGGNVEMKVLEELAADPDAHPDEVRARIEAEHAEEKRKVIEAGGLFVLATERHESRRIDNQLRGRSGRQGDPGRSQFYLSLEDDLMRIFGSDRLDKMLGRLGMQEGEAIVHPWVNKSLERAQAKVEARNFDIRKQLLKFDDVMNDQRKVVFGQRREIMEADDLSDIVEDMRHQVIEDLVNQYLPPKSYADQWDTRGLYAATIEKLGIDVPVIDWGEEEGVDQEAMRERLQKAADEHMAKKVTAFGPENMRSIEKQVLLQTIDTKWREHLLRLEHLRSVVAFRGYAQRDPLNEYKSEAFQLFESMLDSLREDVTQRLAQIRPMTEEEQNEMMRQLQEQQARLRQQAENAAPQQAARVPEPAGAGAAAARAPEGAAAGGGAAPAASAGAAAPGFVESDPSTWGNPGRNEPCPCGSGRKFKHCHGRLG</sequence>
<keyword evidence="7" id="KW-0479">Metal-binding</keyword>
<dbReference type="CDD" id="cd18803">
    <property type="entry name" value="SF2_C_secA"/>
    <property type="match status" value="1"/>
</dbReference>
<dbReference type="SUPFAM" id="SSF81767">
    <property type="entry name" value="Pre-protein crosslinking domain of SecA"/>
    <property type="match status" value="1"/>
</dbReference>
<evidence type="ECO:0000256" key="10">
    <source>
        <dbReference type="ARBA" id="ARBA00022840"/>
    </source>
</evidence>
<keyword evidence="10 15" id="KW-0067">ATP-binding</keyword>
<dbReference type="GO" id="GO:0043952">
    <property type="term" value="P:protein transport by the Sec complex"/>
    <property type="evidence" value="ECO:0007669"/>
    <property type="project" value="TreeGrafter"/>
</dbReference>
<evidence type="ECO:0000259" key="18">
    <source>
        <dbReference type="PROSITE" id="PS51192"/>
    </source>
</evidence>
<dbReference type="SUPFAM" id="SSF52540">
    <property type="entry name" value="P-loop containing nucleoside triphosphate hydrolases"/>
    <property type="match status" value="2"/>
</dbReference>
<dbReference type="InterPro" id="IPR001650">
    <property type="entry name" value="Helicase_C-like"/>
</dbReference>
<evidence type="ECO:0000256" key="11">
    <source>
        <dbReference type="ARBA" id="ARBA00022927"/>
    </source>
</evidence>
<dbReference type="Pfam" id="PF01043">
    <property type="entry name" value="SecA_PP_bind"/>
    <property type="match status" value="1"/>
</dbReference>
<dbReference type="GO" id="GO:0006605">
    <property type="term" value="P:protein targeting"/>
    <property type="evidence" value="ECO:0007669"/>
    <property type="project" value="UniProtKB-UniRule"/>
</dbReference>
<dbReference type="FunFam" id="3.40.50.300:FF:000334">
    <property type="entry name" value="Protein translocase subunit SecA"/>
    <property type="match status" value="1"/>
</dbReference>
<dbReference type="PROSITE" id="PS01312">
    <property type="entry name" value="SECA"/>
    <property type="match status" value="1"/>
</dbReference>
<dbReference type="Pfam" id="PF07517">
    <property type="entry name" value="SecA_DEAD"/>
    <property type="match status" value="1"/>
</dbReference>
<dbReference type="FunFam" id="1.10.3060.10:FF:000003">
    <property type="entry name" value="Protein translocase subunit SecA"/>
    <property type="match status" value="1"/>
</dbReference>
<dbReference type="FunFam" id="3.40.50.300:FF:001790">
    <property type="entry name" value="Protein translocase subunit SecA"/>
    <property type="match status" value="1"/>
</dbReference>
<dbReference type="InterPro" id="IPR014018">
    <property type="entry name" value="SecA_motor_DEAD"/>
</dbReference>
<feature type="domain" description="SecA family profile" evidence="20">
    <location>
        <begin position="4"/>
        <end position="613"/>
    </location>
</feature>
<dbReference type="Gene3D" id="3.40.50.300">
    <property type="entry name" value="P-loop containing nucleotide triphosphate hydrolases"/>
    <property type="match status" value="2"/>
</dbReference>
<accession>A0A365U4W1</accession>
<dbReference type="HAMAP" id="MF_01382">
    <property type="entry name" value="SecA"/>
    <property type="match status" value="1"/>
</dbReference>
<comment type="subcellular location">
    <subcellularLocation>
        <location evidence="15">Cell membrane</location>
        <topology evidence="15">Peripheral membrane protein</topology>
        <orientation evidence="15">Cytoplasmic side</orientation>
    </subcellularLocation>
    <subcellularLocation>
        <location evidence="15">Cytoplasm</location>
    </subcellularLocation>
    <text evidence="15">Distribution is 50-50.</text>
</comment>
<dbReference type="InterPro" id="IPR000185">
    <property type="entry name" value="SecA"/>
</dbReference>
<comment type="function">
    <text evidence="15">Part of the Sec protein translocase complex. Interacts with the SecYEG preprotein conducting channel. Has a central role in coupling the hydrolysis of ATP to the transfer of proteins into and across the cell membrane, serving both as a receptor for the preprotein-SecB complex and as an ATP-driven molecular motor driving the stepwise translocation of polypeptide chains across the membrane.</text>
</comment>
<keyword evidence="5 15" id="KW-0963">Cytoplasm</keyword>
<dbReference type="Pfam" id="PF02810">
    <property type="entry name" value="SEC-C"/>
    <property type="match status" value="1"/>
</dbReference>
<evidence type="ECO:0000256" key="1">
    <source>
        <dbReference type="ARBA" id="ARBA00001947"/>
    </source>
</evidence>
<dbReference type="InterPro" id="IPR044722">
    <property type="entry name" value="SecA_SF2_C"/>
</dbReference>
<dbReference type="GO" id="GO:0005524">
    <property type="term" value="F:ATP binding"/>
    <property type="evidence" value="ECO:0007669"/>
    <property type="project" value="UniProtKB-UniRule"/>
</dbReference>
<comment type="similarity">
    <text evidence="2 15 16">Belongs to the SecA family.</text>
</comment>
<dbReference type="GO" id="GO:0031522">
    <property type="term" value="C:cell envelope Sec protein transport complex"/>
    <property type="evidence" value="ECO:0007669"/>
    <property type="project" value="TreeGrafter"/>
</dbReference>
<name>A0A365U4W1_9RHOB</name>
<keyword evidence="13 15" id="KW-0811">Translocation</keyword>
<dbReference type="NCBIfam" id="TIGR00963">
    <property type="entry name" value="secA"/>
    <property type="match status" value="1"/>
</dbReference>
<evidence type="ECO:0000256" key="2">
    <source>
        <dbReference type="ARBA" id="ARBA00007650"/>
    </source>
</evidence>
<organism evidence="21 22">
    <name type="scientific">Rhodosalinus halophilus</name>
    <dbReference type="NCBI Taxonomy" id="2259333"/>
    <lineage>
        <taxon>Bacteria</taxon>
        <taxon>Pseudomonadati</taxon>
        <taxon>Pseudomonadota</taxon>
        <taxon>Alphaproteobacteria</taxon>
        <taxon>Rhodobacterales</taxon>
        <taxon>Paracoccaceae</taxon>
        <taxon>Rhodosalinus</taxon>
    </lineage>
</organism>
<dbReference type="NCBIfam" id="NF009538">
    <property type="entry name" value="PRK12904.1"/>
    <property type="match status" value="1"/>
</dbReference>
<dbReference type="AlphaFoldDB" id="A0A365U4W1"/>
<keyword evidence="22" id="KW-1185">Reference proteome</keyword>
<dbReference type="SUPFAM" id="SSF81886">
    <property type="entry name" value="Helical scaffold and wing domains of SecA"/>
    <property type="match status" value="1"/>
</dbReference>
<dbReference type="GO" id="GO:0005886">
    <property type="term" value="C:plasma membrane"/>
    <property type="evidence" value="ECO:0007669"/>
    <property type="project" value="UniProtKB-SubCell"/>
</dbReference>
<evidence type="ECO:0000256" key="15">
    <source>
        <dbReference type="HAMAP-Rule" id="MF_01382"/>
    </source>
</evidence>
<evidence type="ECO:0000259" key="19">
    <source>
        <dbReference type="PROSITE" id="PS51194"/>
    </source>
</evidence>
<proteinExistence type="inferred from homology"/>
<dbReference type="InterPro" id="IPR036670">
    <property type="entry name" value="SecA_X-link_sf"/>
</dbReference>
<feature type="compositionally biased region" description="Low complexity" evidence="17">
    <location>
        <begin position="833"/>
        <end position="876"/>
    </location>
</feature>
<comment type="cofactor">
    <cofactor evidence="1">
        <name>Zn(2+)</name>
        <dbReference type="ChEBI" id="CHEBI:29105"/>
    </cofactor>
</comment>
<keyword evidence="9" id="KW-0862">Zinc</keyword>
<dbReference type="OrthoDB" id="9805579at2"/>
<keyword evidence="8 15" id="KW-0547">Nucleotide-binding</keyword>
<dbReference type="InterPro" id="IPR027417">
    <property type="entry name" value="P-loop_NTPase"/>
</dbReference>
<reference evidence="21 22" key="1">
    <citation type="submission" date="2018-07" db="EMBL/GenBank/DDBJ databases">
        <title>Rhodosalinus sp. strain E84T genomic sequence and assembly.</title>
        <authorList>
            <person name="Liu Z.-W."/>
            <person name="Lu D.-C."/>
        </authorList>
    </citation>
    <scope>NUCLEOTIDE SEQUENCE [LARGE SCALE GENOMIC DNA]</scope>
    <source>
        <strain evidence="21 22">E84</strain>
    </source>
</reference>
<evidence type="ECO:0000313" key="21">
    <source>
        <dbReference type="EMBL" id="RBI83007.1"/>
    </source>
</evidence>
<dbReference type="Proteomes" id="UP000253370">
    <property type="component" value="Unassembled WGS sequence"/>
</dbReference>
<feature type="compositionally biased region" description="Low complexity" evidence="17">
    <location>
        <begin position="883"/>
        <end position="894"/>
    </location>
</feature>
<dbReference type="InterPro" id="IPR020937">
    <property type="entry name" value="SecA_CS"/>
</dbReference>
<dbReference type="SMART" id="SM00957">
    <property type="entry name" value="SecA_DEAD"/>
    <property type="match status" value="1"/>
</dbReference>
<dbReference type="PROSITE" id="PS51194">
    <property type="entry name" value="HELICASE_CTER"/>
    <property type="match status" value="1"/>
</dbReference>
<dbReference type="Gene3D" id="1.10.3060.10">
    <property type="entry name" value="Helical scaffold and wing domains of SecA"/>
    <property type="match status" value="1"/>
</dbReference>
<keyword evidence="4 15" id="KW-1003">Cell membrane</keyword>
<dbReference type="GO" id="GO:0065002">
    <property type="term" value="P:intracellular protein transmembrane transport"/>
    <property type="evidence" value="ECO:0007669"/>
    <property type="project" value="UniProtKB-UniRule"/>
</dbReference>
<dbReference type="PRINTS" id="PR00906">
    <property type="entry name" value="SECA"/>
</dbReference>
<evidence type="ECO:0000256" key="3">
    <source>
        <dbReference type="ARBA" id="ARBA00022448"/>
    </source>
</evidence>
<feature type="domain" description="Helicase ATP-binding" evidence="18">
    <location>
        <begin position="90"/>
        <end position="247"/>
    </location>
</feature>
<feature type="region of interest" description="Disordered" evidence="17">
    <location>
        <begin position="828"/>
        <end position="918"/>
    </location>
</feature>
<evidence type="ECO:0000256" key="14">
    <source>
        <dbReference type="ARBA" id="ARBA00023136"/>
    </source>
</evidence>
<evidence type="ECO:0000256" key="4">
    <source>
        <dbReference type="ARBA" id="ARBA00022475"/>
    </source>
</evidence>
<dbReference type="InterPro" id="IPR011130">
    <property type="entry name" value="SecA_preprotein_X-link_dom"/>
</dbReference>
<dbReference type="PROSITE" id="PS51196">
    <property type="entry name" value="SECA_MOTOR_DEAD"/>
    <property type="match status" value="1"/>
</dbReference>
<dbReference type="InterPro" id="IPR011115">
    <property type="entry name" value="SecA_DEAD"/>
</dbReference>
<dbReference type="Pfam" id="PF07516">
    <property type="entry name" value="SecA_SW"/>
    <property type="match status" value="1"/>
</dbReference>